<evidence type="ECO:0000256" key="1">
    <source>
        <dbReference type="ARBA" id="ARBA00000852"/>
    </source>
</evidence>
<organism evidence="10 11">
    <name type="scientific">Methylomonas lenta</name>
    <dbReference type="NCBI Taxonomy" id="980561"/>
    <lineage>
        <taxon>Bacteria</taxon>
        <taxon>Pseudomonadati</taxon>
        <taxon>Pseudomonadota</taxon>
        <taxon>Gammaproteobacteria</taxon>
        <taxon>Methylococcales</taxon>
        <taxon>Methylococcaceae</taxon>
        <taxon>Methylomonas</taxon>
    </lineage>
</organism>
<dbReference type="InterPro" id="IPR013216">
    <property type="entry name" value="Methyltransf_11"/>
</dbReference>
<dbReference type="OrthoDB" id="9760689at2"/>
<proteinExistence type="inferred from homology"/>
<dbReference type="EMBL" id="LUUI01000152">
    <property type="protein sequence ID" value="OAI10580.1"/>
    <property type="molecule type" value="Genomic_DNA"/>
</dbReference>
<dbReference type="Proteomes" id="UP000078476">
    <property type="component" value="Unassembled WGS sequence"/>
</dbReference>
<dbReference type="InterPro" id="IPR011814">
    <property type="entry name" value="BioC"/>
</dbReference>
<evidence type="ECO:0000256" key="4">
    <source>
        <dbReference type="ARBA" id="ARBA00022603"/>
    </source>
</evidence>
<dbReference type="InterPro" id="IPR050602">
    <property type="entry name" value="Malonyl-ACP_OMT"/>
</dbReference>
<dbReference type="GO" id="GO:0102130">
    <property type="term" value="F:malonyl-CoA methyltransferase activity"/>
    <property type="evidence" value="ECO:0007669"/>
    <property type="project" value="UniProtKB-EC"/>
</dbReference>
<comment type="pathway">
    <text evidence="2 8">Cofactor biosynthesis; biotin biosynthesis.</text>
</comment>
<evidence type="ECO:0000256" key="8">
    <source>
        <dbReference type="HAMAP-Rule" id="MF_00835"/>
    </source>
</evidence>
<evidence type="ECO:0000259" key="9">
    <source>
        <dbReference type="Pfam" id="PF08241"/>
    </source>
</evidence>
<keyword evidence="4 8" id="KW-0489">Methyltransferase</keyword>
<dbReference type="GO" id="GO:0032259">
    <property type="term" value="P:methylation"/>
    <property type="evidence" value="ECO:0007669"/>
    <property type="project" value="UniProtKB-KW"/>
</dbReference>
<dbReference type="PANTHER" id="PTHR13090">
    <property type="entry name" value="ARGININE-HYDROXYLASE NDUFAF5, MITOCHONDRIAL"/>
    <property type="match status" value="1"/>
</dbReference>
<evidence type="ECO:0000256" key="7">
    <source>
        <dbReference type="ARBA" id="ARBA00022756"/>
    </source>
</evidence>
<sequence>MTSEAHLDKTKVRHSFAAAAETYDGFASLQRQVGLELLCRFPQTKSAGVLLDLGCGTGFISHQLSTACSGKQMIALDIALPMLQTSRRKYPAMPVQYLCADAEKLPIASNSIDQIFSNLALQWAEDLPAICADFKRVLNKQGQLIFATFGPETLVELKSAWAKVDDFTHVNVFHSADQIHDFLKAAGFKQISLQTQLYQSVYSDVEALMRELKGIGAHNVNRLRNPKPTTKAQLKNMIRHYPAQMAGQGIIASYEIIFVKASI</sequence>
<gene>
    <name evidence="8" type="primary">bioC</name>
    <name evidence="10" type="ORF">A1359_16375</name>
</gene>
<dbReference type="GO" id="GO:0009102">
    <property type="term" value="P:biotin biosynthetic process"/>
    <property type="evidence" value="ECO:0007669"/>
    <property type="project" value="UniProtKB-UniRule"/>
</dbReference>
<dbReference type="HAMAP" id="MF_00835">
    <property type="entry name" value="BioC"/>
    <property type="match status" value="1"/>
</dbReference>
<comment type="caution">
    <text evidence="10">The sequence shown here is derived from an EMBL/GenBank/DDBJ whole genome shotgun (WGS) entry which is preliminary data.</text>
</comment>
<keyword evidence="11" id="KW-1185">Reference proteome</keyword>
<dbReference type="CDD" id="cd02440">
    <property type="entry name" value="AdoMet_MTases"/>
    <property type="match status" value="1"/>
</dbReference>
<dbReference type="EC" id="2.1.1.197" evidence="3 8"/>
<dbReference type="GO" id="GO:0010340">
    <property type="term" value="F:carboxyl-O-methyltransferase activity"/>
    <property type="evidence" value="ECO:0007669"/>
    <property type="project" value="UniProtKB-UniRule"/>
</dbReference>
<comment type="catalytic activity">
    <reaction evidence="1 8">
        <text>malonyl-[ACP] + S-adenosyl-L-methionine = malonyl-[ACP] methyl ester + S-adenosyl-L-homocysteine</text>
        <dbReference type="Rhea" id="RHEA:17105"/>
        <dbReference type="Rhea" id="RHEA-COMP:9623"/>
        <dbReference type="Rhea" id="RHEA-COMP:9954"/>
        <dbReference type="ChEBI" id="CHEBI:57856"/>
        <dbReference type="ChEBI" id="CHEBI:59789"/>
        <dbReference type="ChEBI" id="CHEBI:78449"/>
        <dbReference type="ChEBI" id="CHEBI:78845"/>
        <dbReference type="EC" id="2.1.1.197"/>
    </reaction>
</comment>
<evidence type="ECO:0000256" key="2">
    <source>
        <dbReference type="ARBA" id="ARBA00004746"/>
    </source>
</evidence>
<evidence type="ECO:0000313" key="11">
    <source>
        <dbReference type="Proteomes" id="UP000078476"/>
    </source>
</evidence>
<dbReference type="GO" id="GO:0008757">
    <property type="term" value="F:S-adenosylmethionine-dependent methyltransferase activity"/>
    <property type="evidence" value="ECO:0007669"/>
    <property type="project" value="InterPro"/>
</dbReference>
<evidence type="ECO:0000256" key="5">
    <source>
        <dbReference type="ARBA" id="ARBA00022679"/>
    </source>
</evidence>
<dbReference type="STRING" id="980561.A1359_16375"/>
<dbReference type="AlphaFoldDB" id="A0A177N033"/>
<dbReference type="RefSeq" id="WP_066987083.1">
    <property type="nucleotide sequence ID" value="NZ_LUUI01000152.1"/>
</dbReference>
<keyword evidence="6 8" id="KW-0949">S-adenosyl-L-methionine</keyword>
<accession>A0A177N033</accession>
<dbReference type="Pfam" id="PF08241">
    <property type="entry name" value="Methyltransf_11"/>
    <property type="match status" value="1"/>
</dbReference>
<reference evidence="10 11" key="1">
    <citation type="submission" date="2016-03" db="EMBL/GenBank/DDBJ databases">
        <authorList>
            <person name="Ploux O."/>
        </authorList>
    </citation>
    <scope>NUCLEOTIDE SEQUENCE [LARGE SCALE GENOMIC DNA]</scope>
    <source>
        <strain evidence="10 11">R-45370</strain>
    </source>
</reference>
<dbReference type="SUPFAM" id="SSF53335">
    <property type="entry name" value="S-adenosyl-L-methionine-dependent methyltransferases"/>
    <property type="match status" value="1"/>
</dbReference>
<evidence type="ECO:0000256" key="6">
    <source>
        <dbReference type="ARBA" id="ARBA00022691"/>
    </source>
</evidence>
<evidence type="ECO:0000256" key="3">
    <source>
        <dbReference type="ARBA" id="ARBA00012327"/>
    </source>
</evidence>
<dbReference type="InterPro" id="IPR029063">
    <property type="entry name" value="SAM-dependent_MTases_sf"/>
</dbReference>
<keyword evidence="7 8" id="KW-0093">Biotin biosynthesis</keyword>
<comment type="function">
    <text evidence="8">Converts the free carboxyl group of a malonyl-thioester to its methyl ester by transfer of a methyl group from S-adenosyl-L-methionine (SAM). It allows to synthesize pimeloyl-ACP via the fatty acid synthetic pathway.</text>
</comment>
<dbReference type="UniPathway" id="UPA00078"/>
<dbReference type="NCBIfam" id="TIGR02072">
    <property type="entry name" value="BioC"/>
    <property type="match status" value="1"/>
</dbReference>
<comment type="similarity">
    <text evidence="8">Belongs to the methyltransferase superfamily.</text>
</comment>
<keyword evidence="5 8" id="KW-0808">Transferase</keyword>
<evidence type="ECO:0000313" key="10">
    <source>
        <dbReference type="EMBL" id="OAI10580.1"/>
    </source>
</evidence>
<protein>
    <recommendedName>
        <fullName evidence="3 8">Malonyl-[acyl-carrier protein] O-methyltransferase</fullName>
        <shortName evidence="8">Malonyl-ACP O-methyltransferase</shortName>
        <ecNumber evidence="3 8">2.1.1.197</ecNumber>
    </recommendedName>
    <alternativeName>
        <fullName evidence="8">Biotin synthesis protein BioC</fullName>
    </alternativeName>
</protein>
<feature type="domain" description="Methyltransferase type 11" evidence="9">
    <location>
        <begin position="51"/>
        <end position="146"/>
    </location>
</feature>
<dbReference type="PANTHER" id="PTHR13090:SF1">
    <property type="entry name" value="ARGININE-HYDROXYLASE NDUFAF5, MITOCHONDRIAL"/>
    <property type="match status" value="1"/>
</dbReference>
<dbReference type="Gene3D" id="3.40.50.150">
    <property type="entry name" value="Vaccinia Virus protein VP39"/>
    <property type="match status" value="1"/>
</dbReference>
<name>A0A177N033_9GAMM</name>